<dbReference type="Proteomes" id="UP001189429">
    <property type="component" value="Unassembled WGS sequence"/>
</dbReference>
<feature type="compositionally biased region" description="Low complexity" evidence="1">
    <location>
        <begin position="117"/>
        <end position="131"/>
    </location>
</feature>
<sequence>MGHHLRVLEAQDVQCVFVVRRIHTLAMSSPEILASHYAAFGQIMEVLVPHSRVKHRFSRHCCGQLRTRPGSIGFVVMADARAVEAVLRAGREQTVAGKRIIVEPFKSAPAKPQQKRSGSSTPPASTSAGPGEPALEL</sequence>
<name>A0ABN9W226_9DINO</name>
<evidence type="ECO:0000313" key="2">
    <source>
        <dbReference type="EMBL" id="CAK0878652.1"/>
    </source>
</evidence>
<keyword evidence="3" id="KW-1185">Reference proteome</keyword>
<feature type="region of interest" description="Disordered" evidence="1">
    <location>
        <begin position="106"/>
        <end position="137"/>
    </location>
</feature>
<dbReference type="EMBL" id="CAUYUJ010017871">
    <property type="protein sequence ID" value="CAK0878652.1"/>
    <property type="molecule type" value="Genomic_DNA"/>
</dbReference>
<proteinExistence type="predicted"/>
<dbReference type="SUPFAM" id="SSF54928">
    <property type="entry name" value="RNA-binding domain, RBD"/>
    <property type="match status" value="1"/>
</dbReference>
<evidence type="ECO:0000256" key="1">
    <source>
        <dbReference type="SAM" id="MobiDB-lite"/>
    </source>
</evidence>
<accession>A0ABN9W226</accession>
<dbReference type="InterPro" id="IPR012677">
    <property type="entry name" value="Nucleotide-bd_a/b_plait_sf"/>
</dbReference>
<reference evidence="2" key="1">
    <citation type="submission" date="2023-10" db="EMBL/GenBank/DDBJ databases">
        <authorList>
            <person name="Chen Y."/>
            <person name="Shah S."/>
            <person name="Dougan E. K."/>
            <person name="Thang M."/>
            <person name="Chan C."/>
        </authorList>
    </citation>
    <scope>NUCLEOTIDE SEQUENCE [LARGE SCALE GENOMIC DNA]</scope>
</reference>
<dbReference type="InterPro" id="IPR035979">
    <property type="entry name" value="RBD_domain_sf"/>
</dbReference>
<evidence type="ECO:0008006" key="4">
    <source>
        <dbReference type="Google" id="ProtNLM"/>
    </source>
</evidence>
<protein>
    <recommendedName>
        <fullName evidence="4">RRM domain-containing protein</fullName>
    </recommendedName>
</protein>
<organism evidence="2 3">
    <name type="scientific">Prorocentrum cordatum</name>
    <dbReference type="NCBI Taxonomy" id="2364126"/>
    <lineage>
        <taxon>Eukaryota</taxon>
        <taxon>Sar</taxon>
        <taxon>Alveolata</taxon>
        <taxon>Dinophyceae</taxon>
        <taxon>Prorocentrales</taxon>
        <taxon>Prorocentraceae</taxon>
        <taxon>Prorocentrum</taxon>
    </lineage>
</organism>
<comment type="caution">
    <text evidence="2">The sequence shown here is derived from an EMBL/GenBank/DDBJ whole genome shotgun (WGS) entry which is preliminary data.</text>
</comment>
<dbReference type="Gene3D" id="3.30.70.330">
    <property type="match status" value="1"/>
</dbReference>
<gene>
    <name evidence="2" type="ORF">PCOR1329_LOCUS62349</name>
</gene>
<evidence type="ECO:0000313" key="3">
    <source>
        <dbReference type="Proteomes" id="UP001189429"/>
    </source>
</evidence>